<dbReference type="SUPFAM" id="SSF69635">
    <property type="entry name" value="Type III secretory system chaperone-like"/>
    <property type="match status" value="1"/>
</dbReference>
<dbReference type="Proteomes" id="UP000199598">
    <property type="component" value="Unassembled WGS sequence"/>
</dbReference>
<proteinExistence type="predicted"/>
<gene>
    <name evidence="1" type="ORF">SAMN04488518_10487</name>
</gene>
<reference evidence="1 2" key="1">
    <citation type="submission" date="2016-10" db="EMBL/GenBank/DDBJ databases">
        <authorList>
            <person name="Varghese N."/>
            <person name="Submissions S."/>
        </authorList>
    </citation>
    <scope>NUCLEOTIDE SEQUENCE [LARGE SCALE GENOMIC DNA]</scope>
    <source>
        <strain evidence="1 2">DSM 16392</strain>
    </source>
</reference>
<dbReference type="InterPro" id="IPR010261">
    <property type="entry name" value="Tir_chaperone"/>
</dbReference>
<protein>
    <submittedName>
        <fullName evidence="1">Tir chaperone protein (CesT) family protein</fullName>
    </submittedName>
</protein>
<organism evidence="1 2">
    <name type="scientific">Pseudovibrio ascidiaceicola</name>
    <dbReference type="NCBI Taxonomy" id="285279"/>
    <lineage>
        <taxon>Bacteria</taxon>
        <taxon>Pseudomonadati</taxon>
        <taxon>Pseudomonadota</taxon>
        <taxon>Alphaproteobacteria</taxon>
        <taxon>Hyphomicrobiales</taxon>
        <taxon>Stappiaceae</taxon>
        <taxon>Pseudovibrio</taxon>
    </lineage>
</organism>
<accession>A0A1I3YK96</accession>
<dbReference type="Gene3D" id="3.30.1460.10">
    <property type="match status" value="1"/>
</dbReference>
<dbReference type="CDD" id="cd16364">
    <property type="entry name" value="T3SC_I-like"/>
    <property type="match status" value="1"/>
</dbReference>
<dbReference type="EMBL" id="FOSK01000004">
    <property type="protein sequence ID" value="SFK32357.1"/>
    <property type="molecule type" value="Genomic_DNA"/>
</dbReference>
<dbReference type="Pfam" id="PF05932">
    <property type="entry name" value="CesT"/>
    <property type="match status" value="1"/>
</dbReference>
<comment type="caution">
    <text evidence="1">The sequence shown here is derived from an EMBL/GenBank/DDBJ whole genome shotgun (WGS) entry which is preliminary data.</text>
</comment>
<name>A0A1I3YK96_9HYPH</name>
<evidence type="ECO:0000313" key="1">
    <source>
        <dbReference type="EMBL" id="SFK32357.1"/>
    </source>
</evidence>
<sequence length="136" mass="15148">MQNVDRIVPVIRETLGLPELMFDEAGHVALLFEGSFSGVMSRIDGNNLEFSFYLPDLDINQPHILKAMLAANCLGTSTAAGRLAIDEDKMQALYCERWSLFDVHADTIPERLIDVVSTAAFWLTEGTNTLLQNDFV</sequence>
<evidence type="ECO:0000313" key="2">
    <source>
        <dbReference type="Proteomes" id="UP000199598"/>
    </source>
</evidence>
<keyword evidence="2" id="KW-1185">Reference proteome</keyword>